<name>K0STD1_THAOC</name>
<gene>
    <name evidence="1" type="ORF">THAOC_10640</name>
</gene>
<protein>
    <submittedName>
        <fullName evidence="1">Uncharacterized protein</fullName>
    </submittedName>
</protein>
<evidence type="ECO:0000313" key="2">
    <source>
        <dbReference type="Proteomes" id="UP000266841"/>
    </source>
</evidence>
<sequence length="37" mass="3602">MSSSRSARFAATAIGPAATEALVVNSGFGGFADESAP</sequence>
<dbReference type="Proteomes" id="UP000266841">
    <property type="component" value="Unassembled WGS sequence"/>
</dbReference>
<dbReference type="EMBL" id="AGNL01011794">
    <property type="protein sequence ID" value="EJK68204.1"/>
    <property type="molecule type" value="Genomic_DNA"/>
</dbReference>
<feature type="non-terminal residue" evidence="1">
    <location>
        <position position="37"/>
    </location>
</feature>
<proteinExistence type="predicted"/>
<dbReference type="AlphaFoldDB" id="K0STD1"/>
<evidence type="ECO:0000313" key="1">
    <source>
        <dbReference type="EMBL" id="EJK68204.1"/>
    </source>
</evidence>
<comment type="caution">
    <text evidence="1">The sequence shown here is derived from an EMBL/GenBank/DDBJ whole genome shotgun (WGS) entry which is preliminary data.</text>
</comment>
<keyword evidence="2" id="KW-1185">Reference proteome</keyword>
<reference evidence="1 2" key="1">
    <citation type="journal article" date="2012" name="Genome Biol.">
        <title>Genome and low-iron response of an oceanic diatom adapted to chronic iron limitation.</title>
        <authorList>
            <person name="Lommer M."/>
            <person name="Specht M."/>
            <person name="Roy A.S."/>
            <person name="Kraemer L."/>
            <person name="Andreson R."/>
            <person name="Gutowska M.A."/>
            <person name="Wolf J."/>
            <person name="Bergner S.V."/>
            <person name="Schilhabel M.B."/>
            <person name="Klostermeier U.C."/>
            <person name="Beiko R.G."/>
            <person name="Rosenstiel P."/>
            <person name="Hippler M."/>
            <person name="Laroche J."/>
        </authorList>
    </citation>
    <scope>NUCLEOTIDE SEQUENCE [LARGE SCALE GENOMIC DNA]</scope>
    <source>
        <strain evidence="1 2">CCMP1005</strain>
    </source>
</reference>
<organism evidence="1 2">
    <name type="scientific">Thalassiosira oceanica</name>
    <name type="common">Marine diatom</name>
    <dbReference type="NCBI Taxonomy" id="159749"/>
    <lineage>
        <taxon>Eukaryota</taxon>
        <taxon>Sar</taxon>
        <taxon>Stramenopiles</taxon>
        <taxon>Ochrophyta</taxon>
        <taxon>Bacillariophyta</taxon>
        <taxon>Coscinodiscophyceae</taxon>
        <taxon>Thalassiosirophycidae</taxon>
        <taxon>Thalassiosirales</taxon>
        <taxon>Thalassiosiraceae</taxon>
        <taxon>Thalassiosira</taxon>
    </lineage>
</organism>
<accession>K0STD1</accession>